<dbReference type="EMBL" id="KZ502984">
    <property type="protein sequence ID" value="PKU69868.1"/>
    <property type="molecule type" value="Genomic_DNA"/>
</dbReference>
<sequence length="94" mass="10581">MLENVRKTLHAFNESYKQKANKHRRAKVFQPGELVIARLKKERFPTGAYSKLSSITLGPIAIKHKISENAYVVDLLPNILTSATFNMADISPTI</sequence>
<proteinExistence type="predicted"/>
<keyword evidence="3" id="KW-1185">Reference proteome</keyword>
<dbReference type="Proteomes" id="UP000233837">
    <property type="component" value="Unassembled WGS sequence"/>
</dbReference>
<feature type="domain" description="Tf2-1-like SH3-like" evidence="1">
    <location>
        <begin position="32"/>
        <end position="92"/>
    </location>
</feature>
<organism evidence="2 3">
    <name type="scientific">Dendrobium catenatum</name>
    <dbReference type="NCBI Taxonomy" id="906689"/>
    <lineage>
        <taxon>Eukaryota</taxon>
        <taxon>Viridiplantae</taxon>
        <taxon>Streptophyta</taxon>
        <taxon>Embryophyta</taxon>
        <taxon>Tracheophyta</taxon>
        <taxon>Spermatophyta</taxon>
        <taxon>Magnoliopsida</taxon>
        <taxon>Liliopsida</taxon>
        <taxon>Asparagales</taxon>
        <taxon>Orchidaceae</taxon>
        <taxon>Epidendroideae</taxon>
        <taxon>Malaxideae</taxon>
        <taxon>Dendrobiinae</taxon>
        <taxon>Dendrobium</taxon>
    </lineage>
</organism>
<reference evidence="2 3" key="2">
    <citation type="journal article" date="2017" name="Nature">
        <title>The Apostasia genome and the evolution of orchids.</title>
        <authorList>
            <person name="Zhang G.Q."/>
            <person name="Liu K.W."/>
            <person name="Li Z."/>
            <person name="Lohaus R."/>
            <person name="Hsiao Y.Y."/>
            <person name="Niu S.C."/>
            <person name="Wang J.Y."/>
            <person name="Lin Y.C."/>
            <person name="Xu Q."/>
            <person name="Chen L.J."/>
            <person name="Yoshida K."/>
            <person name="Fujiwara S."/>
            <person name="Wang Z.W."/>
            <person name="Zhang Y.Q."/>
            <person name="Mitsuda N."/>
            <person name="Wang M."/>
            <person name="Liu G.H."/>
            <person name="Pecoraro L."/>
            <person name="Huang H.X."/>
            <person name="Xiao X.J."/>
            <person name="Lin M."/>
            <person name="Wu X.Y."/>
            <person name="Wu W.L."/>
            <person name="Chen Y.Y."/>
            <person name="Chang S.B."/>
            <person name="Sakamoto S."/>
            <person name="Ohme-Takagi M."/>
            <person name="Yagi M."/>
            <person name="Zeng S.J."/>
            <person name="Shen C.Y."/>
            <person name="Yeh C.M."/>
            <person name="Luo Y.B."/>
            <person name="Tsai W.C."/>
            <person name="Van de Peer Y."/>
            <person name="Liu Z.J."/>
        </authorList>
    </citation>
    <scope>NUCLEOTIDE SEQUENCE [LARGE SCALE GENOMIC DNA]</scope>
    <source>
        <tissue evidence="2">The whole plant</tissue>
    </source>
</reference>
<gene>
    <name evidence="2" type="ORF">MA16_Dca011886</name>
</gene>
<evidence type="ECO:0000259" key="1">
    <source>
        <dbReference type="Pfam" id="PF24626"/>
    </source>
</evidence>
<protein>
    <recommendedName>
        <fullName evidence="1">Tf2-1-like SH3-like domain-containing protein</fullName>
    </recommendedName>
</protein>
<name>A0A2I0W2K8_9ASPA</name>
<dbReference type="Pfam" id="PF24626">
    <property type="entry name" value="SH3_Tf2-1"/>
    <property type="match status" value="1"/>
</dbReference>
<dbReference type="InterPro" id="IPR056924">
    <property type="entry name" value="SH3_Tf2-1"/>
</dbReference>
<reference evidence="2 3" key="1">
    <citation type="journal article" date="2016" name="Sci. Rep.">
        <title>The Dendrobium catenatum Lindl. genome sequence provides insights into polysaccharide synthase, floral development and adaptive evolution.</title>
        <authorList>
            <person name="Zhang G.Q."/>
            <person name="Xu Q."/>
            <person name="Bian C."/>
            <person name="Tsai W.C."/>
            <person name="Yeh C.M."/>
            <person name="Liu K.W."/>
            <person name="Yoshida K."/>
            <person name="Zhang L.S."/>
            <person name="Chang S.B."/>
            <person name="Chen F."/>
            <person name="Shi Y."/>
            <person name="Su Y.Y."/>
            <person name="Zhang Y.Q."/>
            <person name="Chen L.J."/>
            <person name="Yin Y."/>
            <person name="Lin M."/>
            <person name="Huang H."/>
            <person name="Deng H."/>
            <person name="Wang Z.W."/>
            <person name="Zhu S.L."/>
            <person name="Zhao X."/>
            <person name="Deng C."/>
            <person name="Niu S.C."/>
            <person name="Huang J."/>
            <person name="Wang M."/>
            <person name="Liu G.H."/>
            <person name="Yang H.J."/>
            <person name="Xiao X.J."/>
            <person name="Hsiao Y.Y."/>
            <person name="Wu W.L."/>
            <person name="Chen Y.Y."/>
            <person name="Mitsuda N."/>
            <person name="Ohme-Takagi M."/>
            <person name="Luo Y.B."/>
            <person name="Van de Peer Y."/>
            <person name="Liu Z.J."/>
        </authorList>
    </citation>
    <scope>NUCLEOTIDE SEQUENCE [LARGE SCALE GENOMIC DNA]</scope>
    <source>
        <tissue evidence="2">The whole plant</tissue>
    </source>
</reference>
<evidence type="ECO:0000313" key="2">
    <source>
        <dbReference type="EMBL" id="PKU69868.1"/>
    </source>
</evidence>
<accession>A0A2I0W2K8</accession>
<dbReference type="AlphaFoldDB" id="A0A2I0W2K8"/>
<evidence type="ECO:0000313" key="3">
    <source>
        <dbReference type="Proteomes" id="UP000233837"/>
    </source>
</evidence>